<proteinExistence type="predicted"/>
<dbReference type="OrthoDB" id="1747735at2759"/>
<dbReference type="InParanoid" id="A0A2P5EY76"/>
<sequence>MKSQDDVELWTPAQMDEGADNCQEVIDLCSPEKDTRYPTTISMELSHQDPEVSRVKETPYSSSSTTGSPCTDDTCLGVEVMATNAPNIHLLNKVMLYIEQLEIKDFKASIYTDSKDENRLPVSTSTSSMDEAATLNSFNRSSYILLENNSGGWRTAKSKVRS</sequence>
<feature type="compositionally biased region" description="Basic and acidic residues" evidence="1">
    <location>
        <begin position="46"/>
        <end position="57"/>
    </location>
</feature>
<reference evidence="3" key="1">
    <citation type="submission" date="2016-06" db="EMBL/GenBank/DDBJ databases">
        <title>Parallel loss of symbiosis genes in relatives of nitrogen-fixing non-legume Parasponia.</title>
        <authorList>
            <person name="Van Velzen R."/>
            <person name="Holmer R."/>
            <person name="Bu F."/>
            <person name="Rutten L."/>
            <person name="Van Zeijl A."/>
            <person name="Liu W."/>
            <person name="Santuari L."/>
            <person name="Cao Q."/>
            <person name="Sharma T."/>
            <person name="Shen D."/>
            <person name="Roswanjaya Y."/>
            <person name="Wardhani T."/>
            <person name="Kalhor M.S."/>
            <person name="Jansen J."/>
            <person name="Van den Hoogen J."/>
            <person name="Gungor B."/>
            <person name="Hartog M."/>
            <person name="Hontelez J."/>
            <person name="Verver J."/>
            <person name="Yang W.-C."/>
            <person name="Schijlen E."/>
            <person name="Repin R."/>
            <person name="Schilthuizen M."/>
            <person name="Schranz E."/>
            <person name="Heidstra R."/>
            <person name="Miyata K."/>
            <person name="Fedorova E."/>
            <person name="Kohlen W."/>
            <person name="Bisseling T."/>
            <person name="Smit S."/>
            <person name="Geurts R."/>
        </authorList>
    </citation>
    <scope>NUCLEOTIDE SEQUENCE [LARGE SCALE GENOMIC DNA]</scope>
    <source>
        <strain evidence="3">cv. RG33-2</strain>
    </source>
</reference>
<dbReference type="Proteomes" id="UP000237000">
    <property type="component" value="Unassembled WGS sequence"/>
</dbReference>
<evidence type="ECO:0000256" key="1">
    <source>
        <dbReference type="SAM" id="MobiDB-lite"/>
    </source>
</evidence>
<accession>A0A2P5EY76</accession>
<organism evidence="2 3">
    <name type="scientific">Trema orientale</name>
    <name type="common">Charcoal tree</name>
    <name type="synonym">Celtis orientalis</name>
    <dbReference type="NCBI Taxonomy" id="63057"/>
    <lineage>
        <taxon>Eukaryota</taxon>
        <taxon>Viridiplantae</taxon>
        <taxon>Streptophyta</taxon>
        <taxon>Embryophyta</taxon>
        <taxon>Tracheophyta</taxon>
        <taxon>Spermatophyta</taxon>
        <taxon>Magnoliopsida</taxon>
        <taxon>eudicotyledons</taxon>
        <taxon>Gunneridae</taxon>
        <taxon>Pentapetalae</taxon>
        <taxon>rosids</taxon>
        <taxon>fabids</taxon>
        <taxon>Rosales</taxon>
        <taxon>Cannabaceae</taxon>
        <taxon>Trema</taxon>
    </lineage>
</organism>
<protein>
    <submittedName>
        <fullName evidence="2">Uncharacterized protein</fullName>
    </submittedName>
</protein>
<dbReference type="STRING" id="63057.A0A2P5EY76"/>
<feature type="compositionally biased region" description="Low complexity" evidence="1">
    <location>
        <begin position="58"/>
        <end position="70"/>
    </location>
</feature>
<evidence type="ECO:0000313" key="2">
    <source>
        <dbReference type="EMBL" id="PON90478.1"/>
    </source>
</evidence>
<evidence type="ECO:0000313" key="3">
    <source>
        <dbReference type="Proteomes" id="UP000237000"/>
    </source>
</evidence>
<dbReference type="AlphaFoldDB" id="A0A2P5EY76"/>
<keyword evidence="3" id="KW-1185">Reference proteome</keyword>
<comment type="caution">
    <text evidence="2">The sequence shown here is derived from an EMBL/GenBank/DDBJ whole genome shotgun (WGS) entry which is preliminary data.</text>
</comment>
<feature type="region of interest" description="Disordered" evidence="1">
    <location>
        <begin position="46"/>
        <end position="70"/>
    </location>
</feature>
<gene>
    <name evidence="2" type="ORF">TorRG33x02_137630</name>
</gene>
<name>A0A2P5EY76_TREOI</name>
<dbReference type="EMBL" id="JXTC01000083">
    <property type="protein sequence ID" value="PON90478.1"/>
    <property type="molecule type" value="Genomic_DNA"/>
</dbReference>